<keyword evidence="2" id="KW-1185">Reference proteome</keyword>
<protein>
    <submittedName>
        <fullName evidence="1">Uncharacterized protein</fullName>
    </submittedName>
</protein>
<dbReference type="Proteomes" id="UP000245626">
    <property type="component" value="Unassembled WGS sequence"/>
</dbReference>
<sequence>MLGFLVYLHLLSFSRTDDALPVIGFFFLSLFFLIDFELLRKNRAVGRPNVDKCGSSKFFVCGIFRISPQSRSTSVVQSSPIQRKGGRGGGRRKVEGLKIGSQRSSRFFPDGVDQSLHWKTVIPFQRDAWHWPAFFFCYSALQFGYWQGKGKEGGTGPCLNGSEVVPRSWVCVRFENVVINTERAV</sequence>
<name>A0ACD0NPU1_9BASI</name>
<dbReference type="EMBL" id="KZ820320">
    <property type="protein sequence ID" value="PWN47868.1"/>
    <property type="molecule type" value="Genomic_DNA"/>
</dbReference>
<accession>A0ACD0NPU1</accession>
<reference evidence="1 2" key="1">
    <citation type="journal article" date="2018" name="Mol. Biol. Evol.">
        <title>Broad Genomic Sampling Reveals a Smut Pathogenic Ancestry of the Fungal Clade Ustilaginomycotina.</title>
        <authorList>
            <person name="Kijpornyongpan T."/>
            <person name="Mondo S.J."/>
            <person name="Barry K."/>
            <person name="Sandor L."/>
            <person name="Lee J."/>
            <person name="Lipzen A."/>
            <person name="Pangilinan J."/>
            <person name="LaButti K."/>
            <person name="Hainaut M."/>
            <person name="Henrissat B."/>
            <person name="Grigoriev I.V."/>
            <person name="Spatafora J.W."/>
            <person name="Aime M.C."/>
        </authorList>
    </citation>
    <scope>NUCLEOTIDE SEQUENCE [LARGE SCALE GENOMIC DNA]</scope>
    <source>
        <strain evidence="1 2">SA 807</strain>
    </source>
</reference>
<evidence type="ECO:0000313" key="2">
    <source>
        <dbReference type="Proteomes" id="UP000245626"/>
    </source>
</evidence>
<organism evidence="1 2">
    <name type="scientific">Violaceomyces palustris</name>
    <dbReference type="NCBI Taxonomy" id="1673888"/>
    <lineage>
        <taxon>Eukaryota</taxon>
        <taxon>Fungi</taxon>
        <taxon>Dikarya</taxon>
        <taxon>Basidiomycota</taxon>
        <taxon>Ustilaginomycotina</taxon>
        <taxon>Ustilaginomycetes</taxon>
        <taxon>Violaceomycetales</taxon>
        <taxon>Violaceomycetaceae</taxon>
        <taxon>Violaceomyces</taxon>
    </lineage>
</organism>
<gene>
    <name evidence="1" type="ORF">IE53DRAFT_226037</name>
</gene>
<evidence type="ECO:0000313" key="1">
    <source>
        <dbReference type="EMBL" id="PWN47868.1"/>
    </source>
</evidence>
<proteinExistence type="predicted"/>